<feature type="signal peptide" evidence="4">
    <location>
        <begin position="1"/>
        <end position="20"/>
    </location>
</feature>
<dbReference type="EMBL" id="JAERUA010000002">
    <property type="protein sequence ID" value="KAI1903013.1"/>
    <property type="molecule type" value="Genomic_DNA"/>
</dbReference>
<dbReference type="Proteomes" id="UP000829720">
    <property type="component" value="Unassembled WGS sequence"/>
</dbReference>
<evidence type="ECO:0000256" key="2">
    <source>
        <dbReference type="ARBA" id="ARBA00023157"/>
    </source>
</evidence>
<feature type="domain" description="Ig-like" evidence="5">
    <location>
        <begin position="28"/>
        <end position="86"/>
    </location>
</feature>
<keyword evidence="2" id="KW-1015">Disulfide bond</keyword>
<organism evidence="6 7">
    <name type="scientific">Albula goreensis</name>
    <dbReference type="NCBI Taxonomy" id="1534307"/>
    <lineage>
        <taxon>Eukaryota</taxon>
        <taxon>Metazoa</taxon>
        <taxon>Chordata</taxon>
        <taxon>Craniata</taxon>
        <taxon>Vertebrata</taxon>
        <taxon>Euteleostomi</taxon>
        <taxon>Actinopterygii</taxon>
        <taxon>Neopterygii</taxon>
        <taxon>Teleostei</taxon>
        <taxon>Albuliformes</taxon>
        <taxon>Albulidae</taxon>
        <taxon>Albula</taxon>
    </lineage>
</organism>
<comment type="subcellular location">
    <subcellularLocation>
        <location evidence="4">Secreted</location>
    </subcellularLocation>
</comment>
<reference evidence="6" key="1">
    <citation type="submission" date="2021-01" db="EMBL/GenBank/DDBJ databases">
        <authorList>
            <person name="Zahm M."/>
            <person name="Roques C."/>
            <person name="Cabau C."/>
            <person name="Klopp C."/>
            <person name="Donnadieu C."/>
            <person name="Jouanno E."/>
            <person name="Lampietro C."/>
            <person name="Louis A."/>
            <person name="Herpin A."/>
            <person name="Echchiki A."/>
            <person name="Berthelot C."/>
            <person name="Parey E."/>
            <person name="Roest-Crollius H."/>
            <person name="Braasch I."/>
            <person name="Postlethwait J."/>
            <person name="Bobe J."/>
            <person name="Montfort J."/>
            <person name="Bouchez O."/>
            <person name="Begum T."/>
            <person name="Mejri S."/>
            <person name="Adams A."/>
            <person name="Chen W.-J."/>
            <person name="Guiguen Y."/>
        </authorList>
    </citation>
    <scope>NUCLEOTIDE SEQUENCE</scope>
    <source>
        <tissue evidence="6">Blood</tissue>
    </source>
</reference>
<comment type="caution">
    <text evidence="6">The sequence shown here is derived from an EMBL/GenBank/DDBJ whole genome shotgun (WGS) entry which is preliminary data.</text>
</comment>
<evidence type="ECO:0000313" key="6">
    <source>
        <dbReference type="EMBL" id="KAI1903013.1"/>
    </source>
</evidence>
<gene>
    <name evidence="4" type="primary">IL12B</name>
    <name evidence="6" type="ORF">AGOR_G00022800</name>
</gene>
<dbReference type="AlphaFoldDB" id="A0A8T3E178"/>
<dbReference type="InterPro" id="IPR036116">
    <property type="entry name" value="FN3_sf"/>
</dbReference>
<dbReference type="PRINTS" id="PR01928">
    <property type="entry name" value="INTRLEUKN12B"/>
</dbReference>
<dbReference type="PANTHER" id="PTHR48485">
    <property type="entry name" value="INTERLEUKIN-12 SUBUNIT BETA-RELATED"/>
    <property type="match status" value="1"/>
</dbReference>
<dbReference type="InterPro" id="IPR019482">
    <property type="entry name" value="IL-12_beta_cen-dom"/>
</dbReference>
<protein>
    <recommendedName>
        <fullName evidence="4">Interleukin-12 subunit beta</fullName>
        <shortName evidence="4">IL-12B</shortName>
    </recommendedName>
    <alternativeName>
        <fullName evidence="4">Cytotoxic lymphocyte maturation factor 40 kDa subunit</fullName>
    </alternativeName>
    <alternativeName>
        <fullName evidence="4">IL-12 subunit p40</fullName>
    </alternativeName>
</protein>
<evidence type="ECO:0000256" key="1">
    <source>
        <dbReference type="ARBA" id="ARBA00022729"/>
    </source>
</evidence>
<keyword evidence="4" id="KW-0964">Secreted</keyword>
<evidence type="ECO:0000313" key="7">
    <source>
        <dbReference type="Proteomes" id="UP000829720"/>
    </source>
</evidence>
<comment type="similarity">
    <text evidence="4">Belongs to the IL-12B family.</text>
</comment>
<keyword evidence="4" id="KW-0202">Cytokine</keyword>
<dbReference type="Pfam" id="PF10420">
    <property type="entry name" value="IL12p40_C"/>
    <property type="match status" value="1"/>
</dbReference>
<dbReference type="GO" id="GO:0005615">
    <property type="term" value="C:extracellular space"/>
    <property type="evidence" value="ECO:0007669"/>
    <property type="project" value="UniProtKB-KW"/>
</dbReference>
<dbReference type="PANTHER" id="PTHR48485:SF4">
    <property type="entry name" value="INTERLEUKIN-12 SUBUNIT BETA"/>
    <property type="match status" value="1"/>
</dbReference>
<dbReference type="PROSITE" id="PS50835">
    <property type="entry name" value="IG_LIKE"/>
    <property type="match status" value="1"/>
</dbReference>
<dbReference type="InterPro" id="IPR013783">
    <property type="entry name" value="Ig-like_fold"/>
</dbReference>
<dbReference type="OrthoDB" id="8670716at2759"/>
<dbReference type="InterPro" id="IPR050676">
    <property type="entry name" value="IL-12"/>
</dbReference>
<sequence>MMFSLLSVLLLVMQSALYSSQQFSQLTPNVLVVEKELQNSAEVPLLCGEAYEGKDISWRREGTTLPKRGNRITVTVLEMMGGNYTCHDSAGTVLSHQLVLVQMKGGQEQRRILGKMKDTDHIKCLSRNYSGIFRCSWQWSPNRHGSVVHVSAKRSSGTGNITCSVDEDGLGITCIDQFQCTYAEEQNDINLAVHVRHLYRLEEYRIKFSIAQIVKPDKVTIVPASDSTFDLQYPKTWSEPDSYFPLTFHFKVMNRKKSKDCDYKSDRVQENFTRNQTITVQNRREFRLCVRARDDLCSSSWSEWSQYERKSEENKN</sequence>
<dbReference type="GO" id="GO:0005125">
    <property type="term" value="F:cytokine activity"/>
    <property type="evidence" value="ECO:0007669"/>
    <property type="project" value="UniProtKB-KW"/>
</dbReference>
<accession>A0A8T3E178</accession>
<evidence type="ECO:0000256" key="4">
    <source>
        <dbReference type="RuleBase" id="RU281113"/>
    </source>
</evidence>
<evidence type="ECO:0000256" key="3">
    <source>
        <dbReference type="ARBA" id="ARBA00023180"/>
    </source>
</evidence>
<dbReference type="InterPro" id="IPR015528">
    <property type="entry name" value="IL-12_beta"/>
</dbReference>
<keyword evidence="7" id="KW-1185">Reference proteome</keyword>
<dbReference type="GO" id="GO:0004896">
    <property type="term" value="F:cytokine receptor activity"/>
    <property type="evidence" value="ECO:0007669"/>
    <property type="project" value="UniProtKB-UniRule"/>
</dbReference>
<keyword evidence="1 4" id="KW-0732">Signal</keyword>
<evidence type="ECO:0000259" key="5">
    <source>
        <dbReference type="PROSITE" id="PS50835"/>
    </source>
</evidence>
<feature type="chain" id="PRO_5035968281" description="Interleukin-12 subunit beta" evidence="4">
    <location>
        <begin position="21"/>
        <end position="316"/>
    </location>
</feature>
<dbReference type="Gene3D" id="2.60.40.10">
    <property type="entry name" value="Immunoglobulins"/>
    <property type="match status" value="2"/>
</dbReference>
<keyword evidence="4" id="KW-0393">Immunoglobulin domain</keyword>
<dbReference type="SUPFAM" id="SSF49265">
    <property type="entry name" value="Fibronectin type III"/>
    <property type="match status" value="1"/>
</dbReference>
<dbReference type="PIRSF" id="PIRSF038007">
    <property type="entry name" value="IL_12_beta"/>
    <property type="match status" value="1"/>
</dbReference>
<comment type="subunit">
    <text evidence="4">Heterodimer with IL12A; disulfide-linked. The heterodimer is known as interleukin IL-12.</text>
</comment>
<name>A0A8T3E178_9TELE</name>
<keyword evidence="3 4" id="KW-0325">Glycoprotein</keyword>
<dbReference type="InterPro" id="IPR007110">
    <property type="entry name" value="Ig-like_dom"/>
</dbReference>
<proteinExistence type="inferred from homology"/>